<dbReference type="Proteomes" id="UP000503447">
    <property type="component" value="Chromosome"/>
</dbReference>
<proteinExistence type="predicted"/>
<evidence type="ECO:0000259" key="2">
    <source>
        <dbReference type="Pfam" id="PF00535"/>
    </source>
</evidence>
<dbReference type="KEGG" id="ftj:FTUN_5846"/>
<dbReference type="SUPFAM" id="SSF53448">
    <property type="entry name" value="Nucleotide-diphospho-sugar transferases"/>
    <property type="match status" value="1"/>
</dbReference>
<keyword evidence="4" id="KW-1185">Reference proteome</keyword>
<dbReference type="CDD" id="cd00761">
    <property type="entry name" value="Glyco_tranf_GTA_type"/>
    <property type="match status" value="1"/>
</dbReference>
<dbReference type="PANTHER" id="PTHR43685:SF2">
    <property type="entry name" value="GLYCOSYLTRANSFERASE 2-LIKE DOMAIN-CONTAINING PROTEIN"/>
    <property type="match status" value="1"/>
</dbReference>
<gene>
    <name evidence="3" type="ORF">FTUN_5846</name>
</gene>
<dbReference type="Pfam" id="PF00535">
    <property type="entry name" value="Glycos_transf_2"/>
    <property type="match status" value="1"/>
</dbReference>
<reference evidence="4" key="1">
    <citation type="submission" date="2020-05" db="EMBL/GenBank/DDBJ databases">
        <title>Frigoriglobus tundricola gen. nov., sp. nov., a psychrotolerant cellulolytic planctomycete of the family Gemmataceae with two divergent copies of 16S rRNA gene.</title>
        <authorList>
            <person name="Kulichevskaya I.S."/>
            <person name="Ivanova A.A."/>
            <person name="Naumoff D.G."/>
            <person name="Beletsky A.V."/>
            <person name="Rijpstra W.I.C."/>
            <person name="Sinninghe Damste J.S."/>
            <person name="Mardanov A.V."/>
            <person name="Ravin N.V."/>
            <person name="Dedysh S.N."/>
        </authorList>
    </citation>
    <scope>NUCLEOTIDE SEQUENCE [LARGE SCALE GENOMIC DNA]</scope>
    <source>
        <strain evidence="4">PL17</strain>
    </source>
</reference>
<name>A0A6M5YXP3_9BACT</name>
<dbReference type="InterPro" id="IPR050834">
    <property type="entry name" value="Glycosyltransf_2"/>
</dbReference>
<dbReference type="AlphaFoldDB" id="A0A6M5YXP3"/>
<dbReference type="InterPro" id="IPR029044">
    <property type="entry name" value="Nucleotide-diphossugar_trans"/>
</dbReference>
<sequence>MTADHPALLELRAAGWDVVSVATDFPADDFPPDARVRELHGDSPAERSDVVRHAVEVLHHKHRFELIVFSGRGGLGARSVQAKRAGLAFTDTTLAVYLDANSQRDREADLRWPSCFAEVETDYLERFAFENADVQWVPDELLAAFVKRNHWNVRGDAVRSLQGGEQDLRKSDARGGSQEPPRAYPPPSGRGAGGVGSSPPLVTVAIAHYNLGRYLPDTLATLAAQTHPDLEVIVIDDGSTEAASVDAFEALRTRHPTFTFLRQANAGIGATRNRCLELARGDYFIPVDADNLVRPDMIAKFVTAMQRNPDVSAMSCYFLAFDTDAPDLRPTSFLYAHRPAGGPHALAGIRNVYGDANAIFRTAALRAVGGYGTDRGTSCEDWEVFVKLVHAGHALGVVPDHLFYYRHRPGGFSRSTNWFANHQRVLRQFAHTGTLSPAESLAVWSALLGFHQQSEQFRHAAPPRRHRIADRVHAALGWVRRRFTSG</sequence>
<dbReference type="EMBL" id="CP053452">
    <property type="protein sequence ID" value="QJW98260.1"/>
    <property type="molecule type" value="Genomic_DNA"/>
</dbReference>
<dbReference type="InterPro" id="IPR001173">
    <property type="entry name" value="Glyco_trans_2-like"/>
</dbReference>
<evidence type="ECO:0000313" key="4">
    <source>
        <dbReference type="Proteomes" id="UP000503447"/>
    </source>
</evidence>
<feature type="region of interest" description="Disordered" evidence="1">
    <location>
        <begin position="161"/>
        <end position="196"/>
    </location>
</feature>
<evidence type="ECO:0000256" key="1">
    <source>
        <dbReference type="SAM" id="MobiDB-lite"/>
    </source>
</evidence>
<keyword evidence="3" id="KW-0808">Transferase</keyword>
<dbReference type="GO" id="GO:0016740">
    <property type="term" value="F:transferase activity"/>
    <property type="evidence" value="ECO:0007669"/>
    <property type="project" value="UniProtKB-KW"/>
</dbReference>
<evidence type="ECO:0000313" key="3">
    <source>
        <dbReference type="EMBL" id="QJW98260.1"/>
    </source>
</evidence>
<dbReference type="Gene3D" id="3.90.550.10">
    <property type="entry name" value="Spore Coat Polysaccharide Biosynthesis Protein SpsA, Chain A"/>
    <property type="match status" value="1"/>
</dbReference>
<dbReference type="PANTHER" id="PTHR43685">
    <property type="entry name" value="GLYCOSYLTRANSFERASE"/>
    <property type="match status" value="1"/>
</dbReference>
<accession>A0A6M5YXP3</accession>
<protein>
    <submittedName>
        <fullName evidence="3">GT2 family glycosyltransferase</fullName>
    </submittedName>
</protein>
<feature type="domain" description="Glycosyltransferase 2-like" evidence="2">
    <location>
        <begin position="203"/>
        <end position="366"/>
    </location>
</feature>
<organism evidence="3 4">
    <name type="scientific">Frigoriglobus tundricola</name>
    <dbReference type="NCBI Taxonomy" id="2774151"/>
    <lineage>
        <taxon>Bacteria</taxon>
        <taxon>Pseudomonadati</taxon>
        <taxon>Planctomycetota</taxon>
        <taxon>Planctomycetia</taxon>
        <taxon>Gemmatales</taxon>
        <taxon>Gemmataceae</taxon>
        <taxon>Frigoriglobus</taxon>
    </lineage>
</organism>